<feature type="compositionally biased region" description="Low complexity" evidence="1">
    <location>
        <begin position="37"/>
        <end position="52"/>
    </location>
</feature>
<feature type="region of interest" description="Disordered" evidence="1">
    <location>
        <begin position="114"/>
        <end position="194"/>
    </location>
</feature>
<comment type="caution">
    <text evidence="2">The sequence shown here is derived from an EMBL/GenBank/DDBJ whole genome shotgun (WGS) entry which is preliminary data.</text>
</comment>
<accession>A0A9Q1G371</accession>
<proteinExistence type="predicted"/>
<name>A0A9Q1G371_SYNKA</name>
<sequence>MADSPLNHSWPSFSKLWMKRWSFKRASDCKPCVNQRASASGPGSASSLSPPSIAEDVFFNMSEEKDDSCESDYEDPGLGVDGSVDDILGLDSSLRGSEFFKDLAEGQGAHVPLRLSAPQLDHSSTVRPHHLSPGMQFHAANSSSCPGSLASRGSPAPPHPGADADDAPAAPPGALYGPRRRRRGRRKRGRGLGQ</sequence>
<evidence type="ECO:0000313" key="2">
    <source>
        <dbReference type="EMBL" id="KAJ8374614.1"/>
    </source>
</evidence>
<gene>
    <name evidence="2" type="ORF">SKAU_G00051940</name>
</gene>
<evidence type="ECO:0000313" key="3">
    <source>
        <dbReference type="Proteomes" id="UP001152622"/>
    </source>
</evidence>
<feature type="compositionally biased region" description="Basic residues" evidence="1">
    <location>
        <begin position="178"/>
        <end position="194"/>
    </location>
</feature>
<organism evidence="2 3">
    <name type="scientific">Synaphobranchus kaupii</name>
    <name type="common">Kaup's arrowtooth eel</name>
    <dbReference type="NCBI Taxonomy" id="118154"/>
    <lineage>
        <taxon>Eukaryota</taxon>
        <taxon>Metazoa</taxon>
        <taxon>Chordata</taxon>
        <taxon>Craniata</taxon>
        <taxon>Vertebrata</taxon>
        <taxon>Euteleostomi</taxon>
        <taxon>Actinopterygii</taxon>
        <taxon>Neopterygii</taxon>
        <taxon>Teleostei</taxon>
        <taxon>Anguilliformes</taxon>
        <taxon>Synaphobranchidae</taxon>
        <taxon>Synaphobranchus</taxon>
    </lineage>
</organism>
<protein>
    <submittedName>
        <fullName evidence="2">Uncharacterized protein</fullName>
    </submittedName>
</protein>
<dbReference type="AlphaFoldDB" id="A0A9Q1G371"/>
<dbReference type="Proteomes" id="UP001152622">
    <property type="component" value="Chromosome 2"/>
</dbReference>
<reference evidence="2" key="1">
    <citation type="journal article" date="2023" name="Science">
        <title>Genome structures resolve the early diversification of teleost fishes.</title>
        <authorList>
            <person name="Parey E."/>
            <person name="Louis A."/>
            <person name="Montfort J."/>
            <person name="Bouchez O."/>
            <person name="Roques C."/>
            <person name="Iampietro C."/>
            <person name="Lluch J."/>
            <person name="Castinel A."/>
            <person name="Donnadieu C."/>
            <person name="Desvignes T."/>
            <person name="Floi Bucao C."/>
            <person name="Jouanno E."/>
            <person name="Wen M."/>
            <person name="Mejri S."/>
            <person name="Dirks R."/>
            <person name="Jansen H."/>
            <person name="Henkel C."/>
            <person name="Chen W.J."/>
            <person name="Zahm M."/>
            <person name="Cabau C."/>
            <person name="Klopp C."/>
            <person name="Thompson A.W."/>
            <person name="Robinson-Rechavi M."/>
            <person name="Braasch I."/>
            <person name="Lecointre G."/>
            <person name="Bobe J."/>
            <person name="Postlethwait J.H."/>
            <person name="Berthelot C."/>
            <person name="Roest Crollius H."/>
            <person name="Guiguen Y."/>
        </authorList>
    </citation>
    <scope>NUCLEOTIDE SEQUENCE</scope>
    <source>
        <strain evidence="2">WJC10195</strain>
    </source>
</reference>
<feature type="region of interest" description="Disordered" evidence="1">
    <location>
        <begin position="33"/>
        <end position="52"/>
    </location>
</feature>
<dbReference type="EMBL" id="JAINUF010000002">
    <property type="protein sequence ID" value="KAJ8374614.1"/>
    <property type="molecule type" value="Genomic_DNA"/>
</dbReference>
<evidence type="ECO:0000256" key="1">
    <source>
        <dbReference type="SAM" id="MobiDB-lite"/>
    </source>
</evidence>
<dbReference type="OrthoDB" id="8960288at2759"/>
<keyword evidence="3" id="KW-1185">Reference proteome</keyword>